<dbReference type="SUPFAM" id="SSF69593">
    <property type="entry name" value="Glycerol-3-phosphate (1)-acyltransferase"/>
    <property type="match status" value="1"/>
</dbReference>
<evidence type="ECO:0000313" key="6">
    <source>
        <dbReference type="Proteomes" id="UP001254832"/>
    </source>
</evidence>
<organism evidence="5 6">
    <name type="scientific">Paenibacillus amylolyticus</name>
    <dbReference type="NCBI Taxonomy" id="1451"/>
    <lineage>
        <taxon>Bacteria</taxon>
        <taxon>Bacillati</taxon>
        <taxon>Bacillota</taxon>
        <taxon>Bacilli</taxon>
        <taxon>Bacillales</taxon>
        <taxon>Paenibacillaceae</taxon>
        <taxon>Paenibacillus</taxon>
    </lineage>
</organism>
<keyword evidence="2 5" id="KW-0012">Acyltransferase</keyword>
<evidence type="ECO:0000256" key="1">
    <source>
        <dbReference type="ARBA" id="ARBA00022679"/>
    </source>
</evidence>
<keyword evidence="1" id="KW-0808">Transferase</keyword>
<evidence type="ECO:0000259" key="4">
    <source>
        <dbReference type="SMART" id="SM00563"/>
    </source>
</evidence>
<dbReference type="Pfam" id="PF01553">
    <property type="entry name" value="Acyltransferase"/>
    <property type="match status" value="1"/>
</dbReference>
<evidence type="ECO:0000313" key="5">
    <source>
        <dbReference type="EMBL" id="MDR6723216.1"/>
    </source>
</evidence>
<feature type="domain" description="Phospholipid/glycerol acyltransferase" evidence="4">
    <location>
        <begin position="54"/>
        <end position="171"/>
    </location>
</feature>
<name>A0AAP5LLL9_PAEAM</name>
<feature type="region of interest" description="Disordered" evidence="3">
    <location>
        <begin position="230"/>
        <end position="255"/>
    </location>
</feature>
<dbReference type="GO" id="GO:0003841">
    <property type="term" value="F:1-acylglycerol-3-phosphate O-acyltransferase activity"/>
    <property type="evidence" value="ECO:0007669"/>
    <property type="project" value="TreeGrafter"/>
</dbReference>
<dbReference type="PANTHER" id="PTHR10434:SF11">
    <property type="entry name" value="1-ACYL-SN-GLYCEROL-3-PHOSPHATE ACYLTRANSFERASE"/>
    <property type="match status" value="1"/>
</dbReference>
<evidence type="ECO:0000256" key="2">
    <source>
        <dbReference type="ARBA" id="ARBA00023315"/>
    </source>
</evidence>
<dbReference type="InterPro" id="IPR002123">
    <property type="entry name" value="Plipid/glycerol_acylTrfase"/>
</dbReference>
<dbReference type="PANTHER" id="PTHR10434">
    <property type="entry name" value="1-ACYL-SN-GLYCEROL-3-PHOSPHATE ACYLTRANSFERASE"/>
    <property type="match status" value="1"/>
</dbReference>
<sequence>MIRAAKSKSFNHVFSRYNHYYLLRRRFRSFTLSGSLDPHRVPGYEMKIEPKRPVIYFMNHSSWWDGLLLYHATQQTSVGDHYVMMEEQQLQRFAFFRKLGAYSINRESASAIRESMQYTSELLNAGKRVWIFPQGEILHQDIRPIQFRPGIGLLLRRSPEAIAVPVTLCHGMVQYDLPEISMRAGLPIMENWHAWKSEEIAAKLRLVLEQQLDDHKTELMNSVRGQLQDATPLIRHRSSTSEKYDAARKQVSRKR</sequence>
<proteinExistence type="predicted"/>
<dbReference type="SMART" id="SM00563">
    <property type="entry name" value="PlsC"/>
    <property type="match status" value="1"/>
</dbReference>
<accession>A0AAP5LLL9</accession>
<dbReference type="GO" id="GO:0006654">
    <property type="term" value="P:phosphatidic acid biosynthetic process"/>
    <property type="evidence" value="ECO:0007669"/>
    <property type="project" value="TreeGrafter"/>
</dbReference>
<evidence type="ECO:0000256" key="3">
    <source>
        <dbReference type="SAM" id="MobiDB-lite"/>
    </source>
</evidence>
<feature type="compositionally biased region" description="Basic and acidic residues" evidence="3">
    <location>
        <begin position="239"/>
        <end position="248"/>
    </location>
</feature>
<dbReference type="EMBL" id="JAVDTR010000003">
    <property type="protein sequence ID" value="MDR6723216.1"/>
    <property type="molecule type" value="Genomic_DNA"/>
</dbReference>
<comment type="caution">
    <text evidence="5">The sequence shown here is derived from an EMBL/GenBank/DDBJ whole genome shotgun (WGS) entry which is preliminary data.</text>
</comment>
<dbReference type="RefSeq" id="WP_056702154.1">
    <property type="nucleotide sequence ID" value="NZ_JAVDTR010000003.1"/>
</dbReference>
<dbReference type="CDD" id="cd06551">
    <property type="entry name" value="LPLAT"/>
    <property type="match status" value="1"/>
</dbReference>
<gene>
    <name evidence="5" type="ORF">J2W91_001668</name>
</gene>
<reference evidence="5" key="1">
    <citation type="submission" date="2023-07" db="EMBL/GenBank/DDBJ databases">
        <title>Sorghum-associated microbial communities from plants grown in Nebraska, USA.</title>
        <authorList>
            <person name="Schachtman D."/>
        </authorList>
    </citation>
    <scope>NUCLEOTIDE SEQUENCE</scope>
    <source>
        <strain evidence="5">BE80</strain>
    </source>
</reference>
<protein>
    <submittedName>
        <fullName evidence="5">1-acyl-sn-glycerol-3-phosphate acyltransferase</fullName>
    </submittedName>
</protein>
<dbReference type="Proteomes" id="UP001254832">
    <property type="component" value="Unassembled WGS sequence"/>
</dbReference>
<dbReference type="AlphaFoldDB" id="A0AAP5LLL9"/>